<accession>A0A0S1X9L3</accession>
<keyword evidence="4 8" id="KW-0694">RNA-binding</keyword>
<feature type="binding site" evidence="8">
    <location>
        <position position="280"/>
    </location>
    <ligand>
        <name>substrate</name>
    </ligand>
</feature>
<dbReference type="PANTHER" id="PTHR21568">
    <property type="entry name" value="TRNA PSEUDOURIDINE SYNTHASE PUS10"/>
    <property type="match status" value="1"/>
</dbReference>
<evidence type="ECO:0000313" key="10">
    <source>
        <dbReference type="EMBL" id="ALM74420.1"/>
    </source>
</evidence>
<feature type="domain" description="THUMP" evidence="9">
    <location>
        <begin position="45"/>
        <end position="165"/>
    </location>
</feature>
<dbReference type="InterPro" id="IPR055174">
    <property type="entry name" value="Pus10_THUMP_arc"/>
</dbReference>
<dbReference type="Gene3D" id="3.30.70.2510">
    <property type="match status" value="1"/>
</dbReference>
<dbReference type="Proteomes" id="UP000066042">
    <property type="component" value="Chromosome"/>
</dbReference>
<evidence type="ECO:0000256" key="2">
    <source>
        <dbReference type="ARBA" id="ARBA00009652"/>
    </source>
</evidence>
<dbReference type="SUPFAM" id="SSF55120">
    <property type="entry name" value="Pseudouridine synthase"/>
    <property type="match status" value="1"/>
</dbReference>
<comment type="function">
    <text evidence="7 8">Responsible for synthesis of pseudouridine from uracil-54 and uracil-55 in the psi GC loop of transfer RNAs.</text>
</comment>
<dbReference type="Pfam" id="PF21238">
    <property type="entry name" value="Pus10_C"/>
    <property type="match status" value="1"/>
</dbReference>
<dbReference type="NCBIfam" id="TIGR01213">
    <property type="entry name" value="pseudo_Pus10arc"/>
    <property type="match status" value="1"/>
</dbReference>
<dbReference type="PANTHER" id="PTHR21568:SF0">
    <property type="entry name" value="TRNA PSEUDOURIDINE SYNTHASE PUS10"/>
    <property type="match status" value="1"/>
</dbReference>
<dbReference type="RefSeq" id="WP_056933312.1">
    <property type="nucleotide sequence ID" value="NZ_CP013050.1"/>
</dbReference>
<evidence type="ECO:0000256" key="7">
    <source>
        <dbReference type="ARBA" id="ARBA00058132"/>
    </source>
</evidence>
<proteinExistence type="inferred from homology"/>
<evidence type="ECO:0000256" key="5">
    <source>
        <dbReference type="ARBA" id="ARBA00023235"/>
    </source>
</evidence>
<comment type="catalytic activity">
    <reaction evidence="1 8">
        <text>uridine(55) in tRNA = pseudouridine(55) in tRNA</text>
        <dbReference type="Rhea" id="RHEA:42532"/>
        <dbReference type="Rhea" id="RHEA-COMP:10101"/>
        <dbReference type="Rhea" id="RHEA-COMP:10102"/>
        <dbReference type="ChEBI" id="CHEBI:65314"/>
        <dbReference type="ChEBI" id="CHEBI:65315"/>
        <dbReference type="EC" id="5.4.99.25"/>
    </reaction>
</comment>
<comment type="catalytic activity">
    <reaction evidence="6 8">
        <text>uridine(54) in tRNA = pseudouridine(54) in tRNA</text>
        <dbReference type="Rhea" id="RHEA:57876"/>
        <dbReference type="Rhea" id="RHEA-COMP:10193"/>
        <dbReference type="Rhea" id="RHEA-COMP:14141"/>
        <dbReference type="ChEBI" id="CHEBI:65314"/>
        <dbReference type="ChEBI" id="CHEBI:65315"/>
    </reaction>
</comment>
<dbReference type="EC" id="5.4.99.25" evidence="8"/>
<comment type="similarity">
    <text evidence="2 8">Belongs to the pseudouridine synthase Pus10 family.</text>
</comment>
<evidence type="ECO:0000256" key="1">
    <source>
        <dbReference type="ARBA" id="ARBA00000385"/>
    </source>
</evidence>
<dbReference type="SMART" id="SM00981">
    <property type="entry name" value="THUMP"/>
    <property type="match status" value="1"/>
</dbReference>
<evidence type="ECO:0000256" key="3">
    <source>
        <dbReference type="ARBA" id="ARBA00022694"/>
    </source>
</evidence>
<dbReference type="InterPro" id="IPR048741">
    <property type="entry name" value="Pus10-like_C"/>
</dbReference>
<name>A0A0S1X9L3_THEBA</name>
<dbReference type="Pfam" id="PF22023">
    <property type="entry name" value="Pus10_THUMP_arc"/>
    <property type="match status" value="1"/>
</dbReference>
<keyword evidence="3 8" id="KW-0819">tRNA processing</keyword>
<feature type="binding site" evidence="8">
    <location>
        <position position="352"/>
    </location>
    <ligand>
        <name>substrate</name>
    </ligand>
</feature>
<evidence type="ECO:0000256" key="6">
    <source>
        <dbReference type="ARBA" id="ARBA00050950"/>
    </source>
</evidence>
<dbReference type="GO" id="GO:0160148">
    <property type="term" value="F:tRNA pseudouridine(55) synthase activity"/>
    <property type="evidence" value="ECO:0007669"/>
    <property type="project" value="UniProtKB-EC"/>
</dbReference>
<protein>
    <recommendedName>
        <fullName evidence="8">tRNA pseudouridine synthase Pus10</fullName>
        <ecNumber evidence="8">5.4.99.25</ecNumber>
    </recommendedName>
    <alternativeName>
        <fullName evidence="8">tRNA pseudouridine 54/55 synthase</fullName>
        <shortName evidence="8">Psi54/55 synthase</shortName>
    </alternativeName>
</protein>
<dbReference type="GeneID" id="26135736"/>
<evidence type="ECO:0000256" key="4">
    <source>
        <dbReference type="ARBA" id="ARBA00022884"/>
    </source>
</evidence>
<dbReference type="EMBL" id="CP013050">
    <property type="protein sequence ID" value="ALM74420.1"/>
    <property type="molecule type" value="Genomic_DNA"/>
</dbReference>
<dbReference type="AlphaFoldDB" id="A0A0S1X9L3"/>
<dbReference type="GO" id="GO:0031119">
    <property type="term" value="P:tRNA pseudouridine synthesis"/>
    <property type="evidence" value="ECO:0007669"/>
    <property type="project" value="UniProtKB-UniRule"/>
</dbReference>
<dbReference type="FunFam" id="3.30.70.3190:FF:000001">
    <property type="entry name" value="tRNA pseudouridine synthase Pus10"/>
    <property type="match status" value="1"/>
</dbReference>
<dbReference type="InterPro" id="IPR005912">
    <property type="entry name" value="Pus10"/>
</dbReference>
<dbReference type="InterPro" id="IPR020103">
    <property type="entry name" value="PsdUridine_synth_cat_dom_sf"/>
</dbReference>
<evidence type="ECO:0000313" key="11">
    <source>
        <dbReference type="Proteomes" id="UP000066042"/>
    </source>
</evidence>
<dbReference type="STRING" id="55802.TBCH5v1_0451"/>
<feature type="active site" description="Nucleophile" evidence="8">
    <location>
        <position position="216"/>
    </location>
</feature>
<gene>
    <name evidence="8" type="primary">pus10</name>
    <name evidence="10" type="ORF">TBCH5v1_0451</name>
</gene>
<keyword evidence="5 8" id="KW-0413">Isomerase</keyword>
<organism evidence="10 11">
    <name type="scientific">Thermococcus barophilus</name>
    <dbReference type="NCBI Taxonomy" id="55802"/>
    <lineage>
        <taxon>Archaea</taxon>
        <taxon>Methanobacteriati</taxon>
        <taxon>Methanobacteriota</taxon>
        <taxon>Thermococci</taxon>
        <taxon>Thermococcales</taxon>
        <taxon>Thermococcaceae</taxon>
        <taxon>Thermococcus</taxon>
    </lineage>
</organism>
<dbReference type="HAMAP" id="MF_01893">
    <property type="entry name" value="Pus10_arch"/>
    <property type="match status" value="1"/>
</dbReference>
<dbReference type="InterPro" id="IPR004114">
    <property type="entry name" value="THUMP_dom"/>
</dbReference>
<dbReference type="InterPro" id="IPR039894">
    <property type="entry name" value="Pus10-like"/>
</dbReference>
<dbReference type="GO" id="GO:0000049">
    <property type="term" value="F:tRNA binding"/>
    <property type="evidence" value="ECO:0007669"/>
    <property type="project" value="InterPro"/>
</dbReference>
<sequence>MILEKSEKILEKHSLCNNCLGRLFGRLGKSTNYIRGKSIRLVLNMKREAEGLPTFGEPEKCELCGNIFKKTEYLARLCYDKAQKLGLEFESFLVGSRFPKEILEKEKQLWEEFGLEFAEPINRELNREVGKFLEVLLQKPVNKEDPDVVFIIDPYNERTELQIKPLYIYGRYRKLVRGIPQTPLKGFRESVASIICRPFAKVAKGKCIFHGAGREDVDVRMLGNGRPFIVEIKNPIKRKIDLRAIAQEINQSKKVEVLELKFISRTDMERILTSNHKKEYEALVYVEEGITLEDIRKIIEKLRNCTIYQRTPRRVLRRRADIVRVRRVYDVSAEIVDKKHLKLRLITDGGLYIKELISGDNGRTTPSVSEILGKKAWCEKLDVLNILDD</sequence>
<evidence type="ECO:0000256" key="8">
    <source>
        <dbReference type="HAMAP-Rule" id="MF_01893"/>
    </source>
</evidence>
<evidence type="ECO:0000259" key="9">
    <source>
        <dbReference type="PROSITE" id="PS51165"/>
    </source>
</evidence>
<dbReference type="PROSITE" id="PS51165">
    <property type="entry name" value="THUMP"/>
    <property type="match status" value="1"/>
</dbReference>
<reference evidence="10 11" key="1">
    <citation type="journal article" date="2016" name="Genome Announc.">
        <title>Complete genome sequence of the hyperthermophilic and piezophilic archaeon Thermococcus barophilus Ch5, capable of growth at the expense of hydrogenogenesis from carbon monoxide and formate.</title>
        <authorList>
            <person name="Oger P."/>
            <person name="Sokolova T.G."/>
            <person name="Kozhevnikova D.A."/>
            <person name="Taranov E.A."/>
            <person name="Vannier P."/>
            <person name="Lee H.S."/>
            <person name="Kwon K.K."/>
            <person name="Kang S.G."/>
            <person name="Lee J.H."/>
            <person name="Bonch-Osmolovskaya E.A."/>
            <person name="Lebedinsky A.V."/>
        </authorList>
    </citation>
    <scope>NUCLEOTIDE SEQUENCE [LARGE SCALE GENOMIC DNA]</scope>
    <source>
        <strain evidence="11">Ch5</strain>
    </source>
</reference>
<dbReference type="FunFam" id="3.30.70.2510:FF:000001">
    <property type="entry name" value="tRNA pseudouridine synthase Pus10"/>
    <property type="match status" value="1"/>
</dbReference>
<dbReference type="Gene3D" id="3.30.70.3190">
    <property type="match status" value="1"/>
</dbReference>
<dbReference type="PATRIC" id="fig|55802.8.peg.447"/>